<dbReference type="Proteomes" id="UP000034881">
    <property type="component" value="Unassembled WGS sequence"/>
</dbReference>
<protein>
    <recommendedName>
        <fullName evidence="3">Response regulatory domain-containing protein</fullName>
    </recommendedName>
</protein>
<dbReference type="SUPFAM" id="SSF52172">
    <property type="entry name" value="CheY-like"/>
    <property type="match status" value="1"/>
</dbReference>
<comment type="caution">
    <text evidence="1">The sequence shown here is derived from an EMBL/GenBank/DDBJ whole genome shotgun (WGS) entry which is preliminary data.</text>
</comment>
<proteinExistence type="predicted"/>
<name>A0A0G0QQE4_9BACT</name>
<dbReference type="AlphaFoldDB" id="A0A0G0QQE4"/>
<accession>A0A0G0QQE4</accession>
<evidence type="ECO:0008006" key="3">
    <source>
        <dbReference type="Google" id="ProtNLM"/>
    </source>
</evidence>
<dbReference type="EMBL" id="LBYB01000002">
    <property type="protein sequence ID" value="KKR42363.1"/>
    <property type="molecule type" value="Genomic_DNA"/>
</dbReference>
<organism evidence="1 2">
    <name type="scientific">Candidatus Daviesbacteria bacterium GW2011_GWC2_40_12</name>
    <dbReference type="NCBI Taxonomy" id="1618431"/>
    <lineage>
        <taxon>Bacteria</taxon>
        <taxon>Candidatus Daviesiibacteriota</taxon>
    </lineage>
</organism>
<sequence length="161" mass="17897">MVCPETKVINQKSAFNILHLEADATMGQMCVFLIRGIGLPRDGSYKSDLPTVKHIWTPSFGIARKVLAAGFRPDLFIAEFNLLGGKGPDIMKMAGEQFQHDETYRPSLIVTTTLIPSEVASAYCETKGIAVERFLAKPFDVDILLDTINKIRKEKAAQIQR</sequence>
<evidence type="ECO:0000313" key="2">
    <source>
        <dbReference type="Proteomes" id="UP000034881"/>
    </source>
</evidence>
<gene>
    <name evidence="1" type="ORF">UT77_C0002G0016</name>
</gene>
<reference evidence="1 2" key="1">
    <citation type="journal article" date="2015" name="Nature">
        <title>rRNA introns, odd ribosomes, and small enigmatic genomes across a large radiation of phyla.</title>
        <authorList>
            <person name="Brown C.T."/>
            <person name="Hug L.A."/>
            <person name="Thomas B.C."/>
            <person name="Sharon I."/>
            <person name="Castelle C.J."/>
            <person name="Singh A."/>
            <person name="Wilkins M.J."/>
            <person name="Williams K.H."/>
            <person name="Banfield J.F."/>
        </authorList>
    </citation>
    <scope>NUCLEOTIDE SEQUENCE [LARGE SCALE GENOMIC DNA]</scope>
</reference>
<dbReference type="InterPro" id="IPR011006">
    <property type="entry name" value="CheY-like_superfamily"/>
</dbReference>
<evidence type="ECO:0000313" key="1">
    <source>
        <dbReference type="EMBL" id="KKR42363.1"/>
    </source>
</evidence>